<dbReference type="SUPFAM" id="SSF55347">
    <property type="entry name" value="Glyceraldehyde-3-phosphate dehydrogenase-like, C-terminal domain"/>
    <property type="match status" value="1"/>
</dbReference>
<feature type="domain" description="Gfo/Idh/MocA-like oxidoreductase N-terminal" evidence="2">
    <location>
        <begin position="5"/>
        <end position="126"/>
    </location>
</feature>
<dbReference type="KEGG" id="lua:D4A81_10270"/>
<dbReference type="AlphaFoldDB" id="A0A385Q1R3"/>
<dbReference type="Proteomes" id="UP000265562">
    <property type="component" value="Chromosome"/>
</dbReference>
<dbReference type="Gene3D" id="3.30.360.10">
    <property type="entry name" value="Dihydrodipicolinate Reductase, domain 2"/>
    <property type="match status" value="1"/>
</dbReference>
<evidence type="ECO:0000259" key="3">
    <source>
        <dbReference type="Pfam" id="PF22725"/>
    </source>
</evidence>
<name>A0A385Q1R3_9FIRM</name>
<dbReference type="PANTHER" id="PTHR43818:SF11">
    <property type="entry name" value="BCDNA.GH03377"/>
    <property type="match status" value="1"/>
</dbReference>
<gene>
    <name evidence="4" type="ORF">D4A81_10270</name>
</gene>
<evidence type="ECO:0000259" key="2">
    <source>
        <dbReference type="Pfam" id="PF01408"/>
    </source>
</evidence>
<organism evidence="4 5">
    <name type="scientific">Lachnoanaerobaculum umeaense</name>
    <dbReference type="NCBI Taxonomy" id="617123"/>
    <lineage>
        <taxon>Bacteria</taxon>
        <taxon>Bacillati</taxon>
        <taxon>Bacillota</taxon>
        <taxon>Clostridia</taxon>
        <taxon>Lachnospirales</taxon>
        <taxon>Lachnospiraceae</taxon>
        <taxon>Lachnoanaerobaculum</taxon>
    </lineage>
</organism>
<accession>A0A385Q1R3</accession>
<dbReference type="GO" id="GO:0016491">
    <property type="term" value="F:oxidoreductase activity"/>
    <property type="evidence" value="ECO:0007669"/>
    <property type="project" value="UniProtKB-KW"/>
</dbReference>
<dbReference type="Pfam" id="PF01408">
    <property type="entry name" value="GFO_IDH_MocA"/>
    <property type="match status" value="1"/>
</dbReference>
<dbReference type="InterPro" id="IPR036291">
    <property type="entry name" value="NAD(P)-bd_dom_sf"/>
</dbReference>
<dbReference type="PANTHER" id="PTHR43818">
    <property type="entry name" value="BCDNA.GH03377"/>
    <property type="match status" value="1"/>
</dbReference>
<proteinExistence type="predicted"/>
<evidence type="ECO:0000313" key="4">
    <source>
        <dbReference type="EMBL" id="AYB00283.1"/>
    </source>
</evidence>
<dbReference type="InterPro" id="IPR055170">
    <property type="entry name" value="GFO_IDH_MocA-like_dom"/>
</dbReference>
<evidence type="ECO:0000256" key="1">
    <source>
        <dbReference type="ARBA" id="ARBA00023002"/>
    </source>
</evidence>
<dbReference type="SUPFAM" id="SSF51735">
    <property type="entry name" value="NAD(P)-binding Rossmann-fold domains"/>
    <property type="match status" value="1"/>
</dbReference>
<dbReference type="Gene3D" id="3.40.50.720">
    <property type="entry name" value="NAD(P)-binding Rossmann-like Domain"/>
    <property type="match status" value="1"/>
</dbReference>
<sequence>MKIKKVGVVGAGFMGKAHCVALSNMPKLFTDAPYVPVFKTVCDIVPEIAEDFKERFSFEKACTDYMDIVNDPEIDIVCVCTPNDSHAEISIAALKAGKHVICEKPIATKTEDAKAMAEAAEEAAKKGIVSMCGYQYRRVPAIDEAKKIIESGRLGEITNVRAQYLQSWSADPRSPLSWRFVKETAGAGTLGDIFTHALDIAQYLAGNVTDVVSMVKTYINERPVQEGGVDLLGTVKLGDDAKKQVVDVDDEVSVLCKFDSGAIGSVEATRMAWGRNNYLTVEVHGTKGSLTWNYERLNELEVCYGMEDNDGERGFRKIYTGPANPHGDVTWNIPGMNIGYGELKAIEAYEFAKAVEGGYQPTTSFTVGYQLDRVCEAVLESNEKKAWVQVK</sequence>
<keyword evidence="1" id="KW-0560">Oxidoreductase</keyword>
<dbReference type="Pfam" id="PF22725">
    <property type="entry name" value="GFO_IDH_MocA_C3"/>
    <property type="match status" value="1"/>
</dbReference>
<feature type="domain" description="GFO/IDH/MocA-like oxidoreductase" evidence="3">
    <location>
        <begin position="144"/>
        <end position="290"/>
    </location>
</feature>
<dbReference type="GO" id="GO:0000166">
    <property type="term" value="F:nucleotide binding"/>
    <property type="evidence" value="ECO:0007669"/>
    <property type="project" value="InterPro"/>
</dbReference>
<reference evidence="4 5" key="1">
    <citation type="submission" date="2018-09" db="EMBL/GenBank/DDBJ databases">
        <title>Genome sequencing of Lachnoanaerobaculum umeaense DSM 23576.</title>
        <authorList>
            <person name="Kook J.-K."/>
            <person name="Park S.-N."/>
            <person name="Lim Y.K."/>
        </authorList>
    </citation>
    <scope>NUCLEOTIDE SEQUENCE [LARGE SCALE GENOMIC DNA]</scope>
    <source>
        <strain evidence="5">DSM 23576 \ CCUG 58757</strain>
    </source>
</reference>
<dbReference type="RefSeq" id="WP_111524952.1">
    <property type="nucleotide sequence ID" value="NZ_CP032364.1"/>
</dbReference>
<dbReference type="EMBL" id="CP032364">
    <property type="protein sequence ID" value="AYB00283.1"/>
    <property type="molecule type" value="Genomic_DNA"/>
</dbReference>
<keyword evidence="5" id="KW-1185">Reference proteome</keyword>
<dbReference type="InterPro" id="IPR050463">
    <property type="entry name" value="Gfo/Idh/MocA_oxidrdct_glycsds"/>
</dbReference>
<dbReference type="InterPro" id="IPR000683">
    <property type="entry name" value="Gfo/Idh/MocA-like_OxRdtase_N"/>
</dbReference>
<dbReference type="OrthoDB" id="9815825at2"/>
<protein>
    <submittedName>
        <fullName evidence="4">Gfo/Idh/MocA family oxidoreductase</fullName>
    </submittedName>
</protein>
<evidence type="ECO:0000313" key="5">
    <source>
        <dbReference type="Proteomes" id="UP000265562"/>
    </source>
</evidence>